<dbReference type="InterPro" id="IPR018247">
    <property type="entry name" value="EF_Hand_1_Ca_BS"/>
</dbReference>
<evidence type="ECO:0000313" key="5">
    <source>
        <dbReference type="EMBL" id="MCO6047455.1"/>
    </source>
</evidence>
<dbReference type="SUPFAM" id="SSF63446">
    <property type="entry name" value="Type I dockerin domain"/>
    <property type="match status" value="1"/>
</dbReference>
<protein>
    <recommendedName>
        <fullName evidence="1">Probable pectate lyase C</fullName>
    </recommendedName>
</protein>
<feature type="domain" description="Dockerin" evidence="4">
    <location>
        <begin position="1016"/>
        <end position="1077"/>
    </location>
</feature>
<dbReference type="InterPro" id="IPR002105">
    <property type="entry name" value="Dockerin_1_rpt"/>
</dbReference>
<dbReference type="Pfam" id="PF03422">
    <property type="entry name" value="CBM_6"/>
    <property type="match status" value="1"/>
</dbReference>
<evidence type="ECO:0000259" key="3">
    <source>
        <dbReference type="PROSITE" id="PS51175"/>
    </source>
</evidence>
<dbReference type="InterPro" id="IPR005084">
    <property type="entry name" value="CBM6"/>
</dbReference>
<dbReference type="PANTHER" id="PTHR36453">
    <property type="entry name" value="SECRETED PROTEIN-RELATED"/>
    <property type="match status" value="1"/>
</dbReference>
<comment type="caution">
    <text evidence="5">The sequence shown here is derived from an EMBL/GenBank/DDBJ whole genome shotgun (WGS) entry which is preliminary data.</text>
</comment>
<evidence type="ECO:0000313" key="6">
    <source>
        <dbReference type="Proteomes" id="UP001155241"/>
    </source>
</evidence>
<reference evidence="5" key="1">
    <citation type="submission" date="2022-06" db="EMBL/GenBank/DDBJ databases">
        <title>Aeoliella straminimaris, a novel planctomycete from sediments.</title>
        <authorList>
            <person name="Vitorino I.R."/>
            <person name="Lage O.M."/>
        </authorList>
    </citation>
    <scope>NUCLEOTIDE SEQUENCE</scope>
    <source>
        <strain evidence="5">ICT_H6.2</strain>
    </source>
</reference>
<dbReference type="SMART" id="SM00606">
    <property type="entry name" value="CBD_IV"/>
    <property type="match status" value="1"/>
</dbReference>
<dbReference type="PROSITE" id="PS51175">
    <property type="entry name" value="CBM6"/>
    <property type="match status" value="1"/>
</dbReference>
<organism evidence="5 6">
    <name type="scientific">Aeoliella straminimaris</name>
    <dbReference type="NCBI Taxonomy" id="2954799"/>
    <lineage>
        <taxon>Bacteria</taxon>
        <taxon>Pseudomonadati</taxon>
        <taxon>Planctomycetota</taxon>
        <taxon>Planctomycetia</taxon>
        <taxon>Pirellulales</taxon>
        <taxon>Lacipirellulaceae</taxon>
        <taxon>Aeoliella</taxon>
    </lineage>
</organism>
<dbReference type="Gene3D" id="1.10.1330.10">
    <property type="entry name" value="Dockerin domain"/>
    <property type="match status" value="1"/>
</dbReference>
<evidence type="ECO:0000256" key="1">
    <source>
        <dbReference type="ARBA" id="ARBA00016512"/>
    </source>
</evidence>
<feature type="domain" description="CBM6" evidence="3">
    <location>
        <begin position="692"/>
        <end position="816"/>
    </location>
</feature>
<dbReference type="GO" id="GO:0004553">
    <property type="term" value="F:hydrolase activity, hydrolyzing O-glycosyl compounds"/>
    <property type="evidence" value="ECO:0007669"/>
    <property type="project" value="InterPro"/>
</dbReference>
<dbReference type="Proteomes" id="UP001155241">
    <property type="component" value="Unassembled WGS sequence"/>
</dbReference>
<dbReference type="InterPro" id="IPR016134">
    <property type="entry name" value="Dockerin_dom"/>
</dbReference>
<name>A0A9X2JIU3_9BACT</name>
<accession>A0A9X2JIU3</accession>
<dbReference type="CDD" id="cd04084">
    <property type="entry name" value="CBM6_xylanase-like"/>
    <property type="match status" value="1"/>
</dbReference>
<dbReference type="InterPro" id="IPR008979">
    <property type="entry name" value="Galactose-bd-like_sf"/>
</dbReference>
<evidence type="ECO:0000256" key="2">
    <source>
        <dbReference type="ARBA" id="ARBA00022729"/>
    </source>
</evidence>
<dbReference type="GO" id="GO:0000272">
    <property type="term" value="P:polysaccharide catabolic process"/>
    <property type="evidence" value="ECO:0007669"/>
    <property type="project" value="InterPro"/>
</dbReference>
<sequence length="1207" mass="130498">MSHPTRLRFESLEARHLLTTFYVDDDGGDDLQSVGSIGQPFATISRAIAFAQPGDTVSIRAGVYREQVELLRSGTEDAPIVFEAHQGEEVLITTTEPLTGWTQHSGNIYKATFDSSVRGRNGMTLFVDGVLMNEAHWSDQGSNVDELNKDEWAKTDGDSLTTIRDNSLVGLPDDYWDGAFVHAQTANWSLESKRIIDFDGATGTITVASSFSYNPDSGTRFLIYDHLNALDAPGEWYFDDDANTLYFWALGGGDPDGYDVEVKIRDEAFDLNGHHYIEIKGIDFRGGDLDMDGSSNILLQGAHIMAPDRGFGPEGSGGARALIVTGNNNIIRDNEFEHVWTPTADVRGANNQIVNNYFHHIGYNNSNYAAARLDVASSGTLFSHNTITLVGRSAIGGAGGLRSVIEYNDISEVGRISDDVGALYFGNNSLGNMVVHHNVIHDNSNPEAWGIYFDNLSSDVAVHHNITYNVTRGGLANLSNSYILWFNNTHYGDSLGVTAFRNPNSPDIAAGSRFYNNILANIDSELTGAGDPAIATHNYFNVSASNFVNAGSRDFRLKSTSGAIDFGREIAGITDGFAGMAPDAGALELGETMWDYGHDFANPPYPVYEWQRVPCSNQIVNPGFEAGMAGWTIAAGAPNAIVGNAWNYRDDGLALFGNYALELAPGDRIEQTIAGLGPNTMYEVSAQARFAHDLQLEDYDASSGSFTTGTKRNESYLGDIDAGEWVRFDNVDFSSGSSLYDRIEIGTTQNSSLNVELRLDNPLRGTHLGTLNVPSRGEPWYMTREDIAAVTGVHDLYVIFVDGGGSNGKFDRIRLLDTNTSDRITLGALGYDHLGSGSSIEVGGAYWKSASDSFTFVTGSNATSATLLIENNSSTFKGYVDFVALTGAAYQAPQSTVLELVVDPTTGRTALRNGTSAPITFHAYTIFDSAPSLLPDDWFSLEDQGYDGQIWFETPSTTSQVTELSREGETTLAPGQLVYLGALADPTLVQNLTLQYYNFETSTQTTGAVLLVDPGVPLLPGDYNGDGTVDLADYTTWRNRLGASTESFQTADGNGDGAVDNADYRLWKRQFGASLPQPNISFTSETSIGQPVALQVDSDAQVKKAAAPPAPMVASTGLLGKLVVTGRTSAHHNNVRRAFHLQAADAALASDAAGSVLRYPLLHPCRKVTESSETTTALASIELPNRDVDQCEQLRDLAFGDWCLQGF</sequence>
<dbReference type="CDD" id="cd14256">
    <property type="entry name" value="Dockerin_I"/>
    <property type="match status" value="1"/>
</dbReference>
<gene>
    <name evidence="5" type="ORF">NG895_26425</name>
</gene>
<dbReference type="InterPro" id="IPR006584">
    <property type="entry name" value="Cellulose-bd_IV"/>
</dbReference>
<dbReference type="AlphaFoldDB" id="A0A9X2JIU3"/>
<dbReference type="PROSITE" id="PS51766">
    <property type="entry name" value="DOCKERIN"/>
    <property type="match status" value="1"/>
</dbReference>
<dbReference type="InterPro" id="IPR012334">
    <property type="entry name" value="Pectin_lyas_fold"/>
</dbReference>
<dbReference type="SUPFAM" id="SSF51126">
    <property type="entry name" value="Pectin lyase-like"/>
    <property type="match status" value="1"/>
</dbReference>
<dbReference type="InterPro" id="IPR011050">
    <property type="entry name" value="Pectin_lyase_fold/virulence"/>
</dbReference>
<dbReference type="Pfam" id="PF00404">
    <property type="entry name" value="Dockerin_1"/>
    <property type="match status" value="1"/>
</dbReference>
<dbReference type="SUPFAM" id="SSF49785">
    <property type="entry name" value="Galactose-binding domain-like"/>
    <property type="match status" value="1"/>
</dbReference>
<dbReference type="EMBL" id="JAMXLR010000092">
    <property type="protein sequence ID" value="MCO6047455.1"/>
    <property type="molecule type" value="Genomic_DNA"/>
</dbReference>
<keyword evidence="2" id="KW-0732">Signal</keyword>
<dbReference type="Gene3D" id="2.160.20.10">
    <property type="entry name" value="Single-stranded right-handed beta-helix, Pectin lyase-like"/>
    <property type="match status" value="2"/>
</dbReference>
<evidence type="ECO:0000259" key="4">
    <source>
        <dbReference type="PROSITE" id="PS51766"/>
    </source>
</evidence>
<dbReference type="PANTHER" id="PTHR36453:SF1">
    <property type="entry name" value="RIGHT HANDED BETA HELIX DOMAIN-CONTAINING PROTEIN"/>
    <property type="match status" value="1"/>
</dbReference>
<dbReference type="RefSeq" id="WP_252855565.1">
    <property type="nucleotide sequence ID" value="NZ_JAMXLR010000092.1"/>
</dbReference>
<dbReference type="GO" id="GO:0030246">
    <property type="term" value="F:carbohydrate binding"/>
    <property type="evidence" value="ECO:0007669"/>
    <property type="project" value="InterPro"/>
</dbReference>
<dbReference type="PROSITE" id="PS00018">
    <property type="entry name" value="EF_HAND_1"/>
    <property type="match status" value="1"/>
</dbReference>
<dbReference type="Gene3D" id="2.60.120.260">
    <property type="entry name" value="Galactose-binding domain-like"/>
    <property type="match status" value="1"/>
</dbReference>
<proteinExistence type="predicted"/>
<keyword evidence="6" id="KW-1185">Reference proteome</keyword>
<dbReference type="InterPro" id="IPR036439">
    <property type="entry name" value="Dockerin_dom_sf"/>
</dbReference>